<feature type="transmembrane region" description="Helical" evidence="2">
    <location>
        <begin position="6"/>
        <end position="24"/>
    </location>
</feature>
<feature type="region of interest" description="Disordered" evidence="1">
    <location>
        <begin position="79"/>
        <end position="99"/>
    </location>
</feature>
<dbReference type="AlphaFoldDB" id="A0A4R3KUZ4"/>
<evidence type="ECO:0000256" key="2">
    <source>
        <dbReference type="SAM" id="Phobius"/>
    </source>
</evidence>
<proteinExistence type="predicted"/>
<evidence type="ECO:0000259" key="3">
    <source>
        <dbReference type="Pfam" id="PF26604"/>
    </source>
</evidence>
<protein>
    <recommendedName>
        <fullName evidence="3">CBU-0592-like domain-containing protein</fullName>
    </recommendedName>
</protein>
<dbReference type="EMBL" id="SMAD01000002">
    <property type="protein sequence ID" value="TCS88968.1"/>
    <property type="molecule type" value="Genomic_DNA"/>
</dbReference>
<evidence type="ECO:0000313" key="5">
    <source>
        <dbReference type="Proteomes" id="UP000295807"/>
    </source>
</evidence>
<evidence type="ECO:0000313" key="4">
    <source>
        <dbReference type="EMBL" id="TCS88968.1"/>
    </source>
</evidence>
<keyword evidence="2" id="KW-0472">Membrane</keyword>
<feature type="transmembrane region" description="Helical" evidence="2">
    <location>
        <begin position="31"/>
        <end position="51"/>
    </location>
</feature>
<accession>A0A4R3KUZ4</accession>
<comment type="caution">
    <text evidence="4">The sequence shown here is derived from an EMBL/GenBank/DDBJ whole genome shotgun (WGS) entry which is preliminary data.</text>
</comment>
<dbReference type="NCBIfam" id="NF047864">
    <property type="entry name" value="CBU_0592_membra"/>
    <property type="match status" value="1"/>
</dbReference>
<feature type="transmembrane region" description="Helical" evidence="2">
    <location>
        <begin position="57"/>
        <end position="77"/>
    </location>
</feature>
<dbReference type="Proteomes" id="UP000295807">
    <property type="component" value="Unassembled WGS sequence"/>
</dbReference>
<evidence type="ECO:0000256" key="1">
    <source>
        <dbReference type="SAM" id="MobiDB-lite"/>
    </source>
</evidence>
<dbReference type="RefSeq" id="WP_192901595.1">
    <property type="nucleotide sequence ID" value="NZ_CP042432.1"/>
</dbReference>
<name>A0A4R3KUZ4_9SPHI</name>
<sequence length="99" mass="10666">MTLVIIGWVGAAMYILAYLLLTLGKLRSDSILYHFLNVLGAVGLIANAFHFNDYPNVVTNLLWLGIGCFAIFAIIAGSRKRKAGNRRNGGQLPGGAPPH</sequence>
<dbReference type="InterPro" id="IPR058058">
    <property type="entry name" value="CBU_0592-like"/>
</dbReference>
<feature type="domain" description="CBU-0592-like" evidence="3">
    <location>
        <begin position="5"/>
        <end position="76"/>
    </location>
</feature>
<dbReference type="Pfam" id="PF26604">
    <property type="entry name" value="CBU_0592"/>
    <property type="match status" value="1"/>
</dbReference>
<gene>
    <name evidence="4" type="ORF">EDD80_102159</name>
</gene>
<organism evidence="4 5">
    <name type="scientific">Anseongella ginsenosidimutans</name>
    <dbReference type="NCBI Taxonomy" id="496056"/>
    <lineage>
        <taxon>Bacteria</taxon>
        <taxon>Pseudomonadati</taxon>
        <taxon>Bacteroidota</taxon>
        <taxon>Sphingobacteriia</taxon>
        <taxon>Sphingobacteriales</taxon>
        <taxon>Sphingobacteriaceae</taxon>
        <taxon>Anseongella</taxon>
    </lineage>
</organism>
<keyword evidence="2" id="KW-0812">Transmembrane</keyword>
<keyword evidence="2" id="KW-1133">Transmembrane helix</keyword>
<keyword evidence="5" id="KW-1185">Reference proteome</keyword>
<reference evidence="4 5" key="1">
    <citation type="submission" date="2019-03" db="EMBL/GenBank/DDBJ databases">
        <title>Genomic Encyclopedia of Type Strains, Phase IV (KMG-IV): sequencing the most valuable type-strain genomes for metagenomic binning, comparative biology and taxonomic classification.</title>
        <authorList>
            <person name="Goeker M."/>
        </authorList>
    </citation>
    <scope>NUCLEOTIDE SEQUENCE [LARGE SCALE GENOMIC DNA]</scope>
    <source>
        <strain evidence="4 5">DSM 21100</strain>
    </source>
</reference>